<keyword evidence="2" id="KW-0489">Methyltransferase</keyword>
<comment type="caution">
    <text evidence="2">The sequence shown here is derived from an EMBL/GenBank/DDBJ whole genome shotgun (WGS) entry which is preliminary data.</text>
</comment>
<dbReference type="Gene3D" id="3.40.50.150">
    <property type="entry name" value="Vaccinia Virus protein VP39"/>
    <property type="match status" value="1"/>
</dbReference>
<keyword evidence="2" id="KW-0808">Transferase</keyword>
<dbReference type="NCBIfam" id="TIGR01444">
    <property type="entry name" value="fkbM_fam"/>
    <property type="match status" value="1"/>
</dbReference>
<dbReference type="Pfam" id="PF05050">
    <property type="entry name" value="Methyltransf_21"/>
    <property type="match status" value="1"/>
</dbReference>
<evidence type="ECO:0000259" key="1">
    <source>
        <dbReference type="Pfam" id="PF05050"/>
    </source>
</evidence>
<dbReference type="InterPro" id="IPR029063">
    <property type="entry name" value="SAM-dependent_MTases_sf"/>
</dbReference>
<keyword evidence="3" id="KW-1185">Reference proteome</keyword>
<dbReference type="InterPro" id="IPR052514">
    <property type="entry name" value="SAM-dependent_MTase"/>
</dbReference>
<proteinExistence type="predicted"/>
<name>A0ABX1WEP5_9RHOB</name>
<dbReference type="PANTHER" id="PTHR34203">
    <property type="entry name" value="METHYLTRANSFERASE, FKBM FAMILY PROTEIN"/>
    <property type="match status" value="1"/>
</dbReference>
<evidence type="ECO:0000313" key="3">
    <source>
        <dbReference type="Proteomes" id="UP000599383"/>
    </source>
</evidence>
<dbReference type="GO" id="GO:0008168">
    <property type="term" value="F:methyltransferase activity"/>
    <property type="evidence" value="ECO:0007669"/>
    <property type="project" value="UniProtKB-KW"/>
</dbReference>
<dbReference type="SUPFAM" id="SSF53335">
    <property type="entry name" value="S-adenosyl-L-methionine-dependent methyltransferases"/>
    <property type="match status" value="1"/>
</dbReference>
<dbReference type="GO" id="GO:0032259">
    <property type="term" value="P:methylation"/>
    <property type="evidence" value="ECO:0007669"/>
    <property type="project" value="UniProtKB-KW"/>
</dbReference>
<dbReference type="InterPro" id="IPR006342">
    <property type="entry name" value="FkbM_mtfrase"/>
</dbReference>
<dbReference type="RefSeq" id="WP_171364105.1">
    <property type="nucleotide sequence ID" value="NZ_WVQY01000006.1"/>
</dbReference>
<protein>
    <submittedName>
        <fullName evidence="2">FkbM family methyltransferase</fullName>
    </submittedName>
</protein>
<sequence>MSSGIRRIVMASQREPYDVEVFGGQKCRLYPSDNWAERRVITGSQFFDLDERQSLANHMSQGSGDYVFVDAGENVGLYTLWVRSVAQKLGRNLKTLVVEPDPVNKARLGTNLAANQASEVIHCDKALSNKPGEVWFESANLGDRGHAKVAESGDLCVQAIPLLDAIRDAGLTKVDAMKMDIEGQETRVLRAFFEDAPREIWPEVLLIEIKHSDDGLDEVLNKAGYVASFAINTNGVYRLNESTASGGTKE</sequence>
<dbReference type="Proteomes" id="UP000599383">
    <property type="component" value="Unassembled WGS sequence"/>
</dbReference>
<dbReference type="EMBL" id="WVQY01000006">
    <property type="protein sequence ID" value="NOD31755.1"/>
    <property type="molecule type" value="Genomic_DNA"/>
</dbReference>
<dbReference type="PANTHER" id="PTHR34203:SF15">
    <property type="entry name" value="SLL1173 PROTEIN"/>
    <property type="match status" value="1"/>
</dbReference>
<organism evidence="2 3">
    <name type="scientific">Ruegeria atlantica</name>
    <dbReference type="NCBI Taxonomy" id="81569"/>
    <lineage>
        <taxon>Bacteria</taxon>
        <taxon>Pseudomonadati</taxon>
        <taxon>Pseudomonadota</taxon>
        <taxon>Alphaproteobacteria</taxon>
        <taxon>Rhodobacterales</taxon>
        <taxon>Roseobacteraceae</taxon>
        <taxon>Ruegeria</taxon>
    </lineage>
</organism>
<evidence type="ECO:0000313" key="2">
    <source>
        <dbReference type="EMBL" id="NOD31755.1"/>
    </source>
</evidence>
<reference evidence="2 3" key="1">
    <citation type="submission" date="2019-12" db="EMBL/GenBank/DDBJ databases">
        <title>Ruegeria JWLKs population differentiation of coral mucus and skeleton niches.</title>
        <authorList>
            <person name="Luo D."/>
        </authorList>
    </citation>
    <scope>NUCLEOTIDE SEQUENCE [LARGE SCALE GENOMIC DNA]</scope>
    <source>
        <strain evidence="2 3">HKCCD6238</strain>
    </source>
</reference>
<accession>A0ABX1WEP5</accession>
<feature type="domain" description="Methyltransferase FkbM" evidence="1">
    <location>
        <begin position="70"/>
        <end position="225"/>
    </location>
</feature>
<gene>
    <name evidence="2" type="ORF">GS617_15895</name>
</gene>